<reference evidence="1 2" key="1">
    <citation type="journal article" date="2019" name="Int. J. Syst. Evol. Microbiol.">
        <title>The Global Catalogue of Microorganisms (GCM) 10K type strain sequencing project: providing services to taxonomists for standard genome sequencing and annotation.</title>
        <authorList>
            <consortium name="The Broad Institute Genomics Platform"/>
            <consortium name="The Broad Institute Genome Sequencing Center for Infectious Disease"/>
            <person name="Wu L."/>
            <person name="Ma J."/>
        </authorList>
    </citation>
    <scope>NUCLEOTIDE SEQUENCE [LARGE SCALE GENOMIC DNA]</scope>
    <source>
        <strain evidence="1 2">JCM 10977</strain>
    </source>
</reference>
<accession>A0ABN1PAH6</accession>
<keyword evidence="2" id="KW-1185">Reference proteome</keyword>
<evidence type="ECO:0000313" key="2">
    <source>
        <dbReference type="Proteomes" id="UP001500542"/>
    </source>
</evidence>
<sequence length="115" mass="13245">MFERWRRGPGLSKKDLRDLKLLRAYNEKEEQLRRARRIPLEDLPPLVRELVGLGQATSFREGTAGDRRARAIGEILNEAGGIEAMRDAYELAADWIPQEVLTLQNTWNNIGDWQS</sequence>
<dbReference type="RefSeq" id="WP_343964248.1">
    <property type="nucleotide sequence ID" value="NZ_BAAAHK010000002.1"/>
</dbReference>
<protein>
    <submittedName>
        <fullName evidence="1">Uncharacterized protein</fullName>
    </submittedName>
</protein>
<evidence type="ECO:0000313" key="1">
    <source>
        <dbReference type="EMBL" id="GAA0925247.1"/>
    </source>
</evidence>
<dbReference type="EMBL" id="BAAAHK010000002">
    <property type="protein sequence ID" value="GAA0925247.1"/>
    <property type="molecule type" value="Genomic_DNA"/>
</dbReference>
<organism evidence="1 2">
    <name type="scientific">Kribbella koreensis</name>
    <dbReference type="NCBI Taxonomy" id="57909"/>
    <lineage>
        <taxon>Bacteria</taxon>
        <taxon>Bacillati</taxon>
        <taxon>Actinomycetota</taxon>
        <taxon>Actinomycetes</taxon>
        <taxon>Propionibacteriales</taxon>
        <taxon>Kribbellaceae</taxon>
        <taxon>Kribbella</taxon>
    </lineage>
</organism>
<gene>
    <name evidence="1" type="ORF">GCM10009554_04610</name>
</gene>
<name>A0ABN1PAH6_9ACTN</name>
<proteinExistence type="predicted"/>
<dbReference type="Proteomes" id="UP001500542">
    <property type="component" value="Unassembled WGS sequence"/>
</dbReference>
<comment type="caution">
    <text evidence="1">The sequence shown here is derived from an EMBL/GenBank/DDBJ whole genome shotgun (WGS) entry which is preliminary data.</text>
</comment>